<feature type="chain" id="PRO_5045214602" evidence="1">
    <location>
        <begin position="23"/>
        <end position="95"/>
    </location>
</feature>
<organism evidence="2 3">
    <name type="scientific">Thalassotalea castellviae</name>
    <dbReference type="NCBI Taxonomy" id="3075612"/>
    <lineage>
        <taxon>Bacteria</taxon>
        <taxon>Pseudomonadati</taxon>
        <taxon>Pseudomonadota</taxon>
        <taxon>Gammaproteobacteria</taxon>
        <taxon>Alteromonadales</taxon>
        <taxon>Colwelliaceae</taxon>
        <taxon>Thalassotalea</taxon>
    </lineage>
</organism>
<evidence type="ECO:0000313" key="3">
    <source>
        <dbReference type="Proteomes" id="UP001266357"/>
    </source>
</evidence>
<feature type="signal peptide" evidence="1">
    <location>
        <begin position="1"/>
        <end position="22"/>
    </location>
</feature>
<evidence type="ECO:0000256" key="1">
    <source>
        <dbReference type="SAM" id="SignalP"/>
    </source>
</evidence>
<sequence>MKLLTQLSTVLTLALATTVANANTTNVTTTELVKAQPINAAELINTVELNLVQSMEQLKITFVNDTVNNQKLLITQAKSDSNTKGYTTKLSLAAE</sequence>
<dbReference type="Proteomes" id="UP001266357">
    <property type="component" value="Unassembled WGS sequence"/>
</dbReference>
<dbReference type="RefSeq" id="WP_311576262.1">
    <property type="nucleotide sequence ID" value="NZ_JAVRIF010000001.1"/>
</dbReference>
<evidence type="ECO:0000313" key="2">
    <source>
        <dbReference type="EMBL" id="MDT0602296.1"/>
    </source>
</evidence>
<keyword evidence="1" id="KW-0732">Signal</keyword>
<name>A0ABU3A010_9GAMM</name>
<comment type="caution">
    <text evidence="2">The sequence shown here is derived from an EMBL/GenBank/DDBJ whole genome shotgun (WGS) entry which is preliminary data.</text>
</comment>
<dbReference type="EMBL" id="JAVRIF010000001">
    <property type="protein sequence ID" value="MDT0602296.1"/>
    <property type="molecule type" value="Genomic_DNA"/>
</dbReference>
<accession>A0ABU3A010</accession>
<proteinExistence type="predicted"/>
<reference evidence="2 3" key="1">
    <citation type="submission" date="2023-09" db="EMBL/GenBank/DDBJ databases">
        <authorList>
            <person name="Rey-Velasco X."/>
        </authorList>
    </citation>
    <scope>NUCLEOTIDE SEQUENCE [LARGE SCALE GENOMIC DNA]</scope>
    <source>
        <strain evidence="2 3">W431</strain>
    </source>
</reference>
<keyword evidence="3" id="KW-1185">Reference proteome</keyword>
<gene>
    <name evidence="2" type="ORF">RM573_01695</name>
</gene>
<protein>
    <submittedName>
        <fullName evidence="2">Uncharacterized protein</fullName>
    </submittedName>
</protein>